<organism evidence="1 2">
    <name type="scientific">Aeromonas phage 65.2</name>
    <dbReference type="NCBI Taxonomy" id="1932896"/>
    <lineage>
        <taxon>Viruses</taxon>
        <taxon>Duplodnaviria</taxon>
        <taxon>Heunggongvirae</taxon>
        <taxon>Uroviricota</taxon>
        <taxon>Caudoviricetes</taxon>
        <taxon>Pantevenvirales</taxon>
        <taxon>Straboviridae</taxon>
        <taxon>Emmerichvirinae</taxon>
        <taxon>Ishigurovirus</taxon>
        <taxon>Ishigurovirus osborne</taxon>
    </lineage>
</organism>
<dbReference type="Proteomes" id="UP000225215">
    <property type="component" value="Segment"/>
</dbReference>
<accession>A0A219YBQ7</accession>
<reference evidence="1 2" key="1">
    <citation type="journal article" date="2017" name="Sci. Rep.">
        <title>Characterization and diversity of phages infecting Aeromonas salmonicida subsp. salmonicida.</title>
        <authorList>
            <person name="Vincent A.T."/>
            <person name="Paquet V.E."/>
            <person name="Bernatchez A."/>
            <person name="Tremblay D.M."/>
            <person name="Moineau S."/>
            <person name="Charette S.J."/>
        </authorList>
    </citation>
    <scope>NUCLEOTIDE SEQUENCE [LARGE SCALE GENOMIC DNA]</scope>
</reference>
<dbReference type="EMBL" id="KY290955">
    <property type="protein sequence ID" value="APU01419.1"/>
    <property type="molecule type" value="Genomic_DNA"/>
</dbReference>
<name>A0A219YBQ7_9CAUD</name>
<sequence length="62" mass="7499">MFENLHEVYPEAKNLWVLTNKVSEEPVEFVVPIEVLQQRFQPEELIKIMNGRHPYWDAFQKI</sequence>
<evidence type="ECO:0000313" key="2">
    <source>
        <dbReference type="Proteomes" id="UP000225215"/>
    </source>
</evidence>
<proteinExistence type="predicted"/>
<evidence type="ECO:0000313" key="1">
    <source>
        <dbReference type="EMBL" id="APU01419.1"/>
    </source>
</evidence>
<protein>
    <submittedName>
        <fullName evidence="1">Uncharacterized protein</fullName>
    </submittedName>
</protein>